<dbReference type="EMBL" id="PGVE01000027">
    <property type="protein sequence ID" value="PLS07833.1"/>
    <property type="molecule type" value="Genomic_DNA"/>
</dbReference>
<dbReference type="GO" id="GO:0005886">
    <property type="term" value="C:plasma membrane"/>
    <property type="evidence" value="ECO:0007669"/>
    <property type="project" value="TreeGrafter"/>
</dbReference>
<dbReference type="InterPro" id="IPR005702">
    <property type="entry name" value="Wzc-like_C"/>
</dbReference>
<keyword evidence="4" id="KW-0547">Nucleotide-binding</keyword>
<sequence length="229" mass="25331">MYNYKQGESRLALLNRKSLQLKKKINLITATNQNCKISEQYRTIRTNFLSSLNCINSRTIIITSPGHDEGKSTTAVNFAISLAQQGKKVLLIDADLRNPILHYSFKMENSIGLSNVLSGNLLLEDSIYRSGIRDLDLLTSGPIPFNPAELLGSEVMGKLIETVSGQYDVVLFDTPPVLEVSDAKIIANQCDGVILVVRYGKTKNEQAIEVKKFLESSKANLLGTIINNK</sequence>
<proteinExistence type="inferred from homology"/>
<dbReference type="NCBIfam" id="TIGR01007">
    <property type="entry name" value="eps_fam"/>
    <property type="match status" value="1"/>
</dbReference>
<dbReference type="PANTHER" id="PTHR32309:SF13">
    <property type="entry name" value="FERRIC ENTEROBACTIN TRANSPORT PROTEIN FEPE"/>
    <property type="match status" value="1"/>
</dbReference>
<dbReference type="Gene3D" id="3.40.50.300">
    <property type="entry name" value="P-loop containing nucleotide triphosphate hydrolases"/>
    <property type="match status" value="1"/>
</dbReference>
<dbReference type="GO" id="GO:0005524">
    <property type="term" value="F:ATP binding"/>
    <property type="evidence" value="ECO:0007669"/>
    <property type="project" value="UniProtKB-KW"/>
</dbReference>
<comment type="caution">
    <text evidence="10">The sequence shown here is derived from an EMBL/GenBank/DDBJ whole genome shotgun (WGS) entry which is preliminary data.</text>
</comment>
<dbReference type="Pfam" id="PF13614">
    <property type="entry name" value="AAA_31"/>
    <property type="match status" value="1"/>
</dbReference>
<dbReference type="CDD" id="cd05387">
    <property type="entry name" value="BY-kinase"/>
    <property type="match status" value="1"/>
</dbReference>
<evidence type="ECO:0000259" key="9">
    <source>
        <dbReference type="Pfam" id="PF13614"/>
    </source>
</evidence>
<evidence type="ECO:0000256" key="3">
    <source>
        <dbReference type="ARBA" id="ARBA00022679"/>
    </source>
</evidence>
<organism evidence="10 11">
    <name type="scientific">Neobacillus cucumis</name>
    <dbReference type="NCBI Taxonomy" id="1740721"/>
    <lineage>
        <taxon>Bacteria</taxon>
        <taxon>Bacillati</taxon>
        <taxon>Bacillota</taxon>
        <taxon>Bacilli</taxon>
        <taxon>Bacillales</taxon>
        <taxon>Bacillaceae</taxon>
        <taxon>Neobacillus</taxon>
    </lineage>
</organism>
<evidence type="ECO:0000256" key="6">
    <source>
        <dbReference type="ARBA" id="ARBA00022840"/>
    </source>
</evidence>
<dbReference type="FunFam" id="3.40.50.300:FF:000527">
    <property type="entry name" value="Tyrosine-protein kinase etk"/>
    <property type="match status" value="1"/>
</dbReference>
<keyword evidence="11" id="KW-1185">Reference proteome</keyword>
<evidence type="ECO:0000256" key="2">
    <source>
        <dbReference type="ARBA" id="ARBA00011903"/>
    </source>
</evidence>
<comment type="catalytic activity">
    <reaction evidence="8">
        <text>L-tyrosyl-[protein] + ATP = O-phospho-L-tyrosyl-[protein] + ADP + H(+)</text>
        <dbReference type="Rhea" id="RHEA:10596"/>
        <dbReference type="Rhea" id="RHEA-COMP:10136"/>
        <dbReference type="Rhea" id="RHEA-COMP:20101"/>
        <dbReference type="ChEBI" id="CHEBI:15378"/>
        <dbReference type="ChEBI" id="CHEBI:30616"/>
        <dbReference type="ChEBI" id="CHEBI:46858"/>
        <dbReference type="ChEBI" id="CHEBI:61978"/>
        <dbReference type="ChEBI" id="CHEBI:456216"/>
        <dbReference type="EC" id="2.7.10.2"/>
    </reaction>
</comment>
<dbReference type="Proteomes" id="UP000234950">
    <property type="component" value="Unassembled WGS sequence"/>
</dbReference>
<dbReference type="EC" id="2.7.10.2" evidence="2"/>
<comment type="similarity">
    <text evidence="1">Belongs to the CpsD/CapB family.</text>
</comment>
<evidence type="ECO:0000256" key="8">
    <source>
        <dbReference type="ARBA" id="ARBA00051245"/>
    </source>
</evidence>
<keyword evidence="3" id="KW-0808">Transferase</keyword>
<keyword evidence="5 10" id="KW-0418">Kinase</keyword>
<dbReference type="AlphaFoldDB" id="A0A2N5HQR3"/>
<dbReference type="PANTHER" id="PTHR32309">
    <property type="entry name" value="TYROSINE-PROTEIN KINASE"/>
    <property type="match status" value="1"/>
</dbReference>
<evidence type="ECO:0000256" key="4">
    <source>
        <dbReference type="ARBA" id="ARBA00022741"/>
    </source>
</evidence>
<evidence type="ECO:0000256" key="5">
    <source>
        <dbReference type="ARBA" id="ARBA00022777"/>
    </source>
</evidence>
<dbReference type="OrthoDB" id="9794577at2"/>
<gene>
    <name evidence="10" type="ORF">CVD27_05135</name>
</gene>
<protein>
    <recommendedName>
        <fullName evidence="2">non-specific protein-tyrosine kinase</fullName>
        <ecNumber evidence="2">2.7.10.2</ecNumber>
    </recommendedName>
</protein>
<dbReference type="GO" id="GO:0042802">
    <property type="term" value="F:identical protein binding"/>
    <property type="evidence" value="ECO:0007669"/>
    <property type="project" value="UniProtKB-ARBA"/>
</dbReference>
<feature type="domain" description="AAA" evidence="9">
    <location>
        <begin position="70"/>
        <end position="199"/>
    </location>
</feature>
<evidence type="ECO:0000256" key="1">
    <source>
        <dbReference type="ARBA" id="ARBA00007316"/>
    </source>
</evidence>
<dbReference type="InterPro" id="IPR027417">
    <property type="entry name" value="P-loop_NTPase"/>
</dbReference>
<keyword evidence="7" id="KW-0829">Tyrosine-protein kinase</keyword>
<dbReference type="GO" id="GO:0004715">
    <property type="term" value="F:non-membrane spanning protein tyrosine kinase activity"/>
    <property type="evidence" value="ECO:0007669"/>
    <property type="project" value="UniProtKB-EC"/>
</dbReference>
<keyword evidence="6" id="KW-0067">ATP-binding</keyword>
<evidence type="ECO:0000313" key="11">
    <source>
        <dbReference type="Proteomes" id="UP000234950"/>
    </source>
</evidence>
<reference evidence="10 11" key="1">
    <citation type="submission" date="2017-11" db="EMBL/GenBank/DDBJ databases">
        <title>Comparitive Functional Genomics of Dry Heat Resistant strains isolated from the Viking Spacecraft.</title>
        <authorList>
            <person name="Seuylemezian A."/>
            <person name="Cooper K."/>
            <person name="Vaishampayan P."/>
        </authorList>
    </citation>
    <scope>NUCLEOTIDE SEQUENCE [LARGE SCALE GENOMIC DNA]</scope>
    <source>
        <strain evidence="10 11">V32-6</strain>
    </source>
</reference>
<accession>A0A2N5HQR3</accession>
<dbReference type="InterPro" id="IPR050445">
    <property type="entry name" value="Bact_polysacc_biosynth/exp"/>
</dbReference>
<evidence type="ECO:0000313" key="10">
    <source>
        <dbReference type="EMBL" id="PLS07833.1"/>
    </source>
</evidence>
<name>A0A2N5HQR3_9BACI</name>
<dbReference type="InterPro" id="IPR025669">
    <property type="entry name" value="AAA_dom"/>
</dbReference>
<evidence type="ECO:0000256" key="7">
    <source>
        <dbReference type="ARBA" id="ARBA00023137"/>
    </source>
</evidence>
<dbReference type="SUPFAM" id="SSF52540">
    <property type="entry name" value="P-loop containing nucleoside triphosphate hydrolases"/>
    <property type="match status" value="1"/>
</dbReference>